<protein>
    <recommendedName>
        <fullName evidence="6">ABC-2 type transporter transmembrane domain-containing protein</fullName>
    </recommendedName>
</protein>
<evidence type="ECO:0000256" key="4">
    <source>
        <dbReference type="ARBA" id="ARBA00023136"/>
    </source>
</evidence>
<dbReference type="AlphaFoldDB" id="A0A829H201"/>
<dbReference type="InterPro" id="IPR013525">
    <property type="entry name" value="ABC2_TM"/>
</dbReference>
<feature type="transmembrane region" description="Helical" evidence="5">
    <location>
        <begin position="208"/>
        <end position="231"/>
    </location>
</feature>
<accession>A0A829H201</accession>
<organism evidence="7 8">
    <name type="scientific">Lacticaseibacillus paracasei subsp. paracasei Lpp14</name>
    <dbReference type="NCBI Taxonomy" id="1256204"/>
    <lineage>
        <taxon>Bacteria</taxon>
        <taxon>Bacillati</taxon>
        <taxon>Bacillota</taxon>
        <taxon>Bacilli</taxon>
        <taxon>Lactobacillales</taxon>
        <taxon>Lactobacillaceae</taxon>
        <taxon>Lacticaseibacillus</taxon>
    </lineage>
</organism>
<dbReference type="GO" id="GO:0140359">
    <property type="term" value="F:ABC-type transporter activity"/>
    <property type="evidence" value="ECO:0007669"/>
    <property type="project" value="InterPro"/>
</dbReference>
<dbReference type="EMBL" id="ANJZ01000033">
    <property type="protein sequence ID" value="EPC69119.1"/>
    <property type="molecule type" value="Genomic_DNA"/>
</dbReference>
<feature type="transmembrane region" description="Helical" evidence="5">
    <location>
        <begin position="175"/>
        <end position="202"/>
    </location>
</feature>
<feature type="domain" description="ABC-2 type transporter transmembrane" evidence="6">
    <location>
        <begin position="118"/>
        <end position="279"/>
    </location>
</feature>
<reference evidence="7 8" key="1">
    <citation type="journal article" date="2013" name="PLoS ONE">
        <title>Lactobacillus paracasei comparative genomics: towards species pan-genome definition and exploitation of diversity.</title>
        <authorList>
            <person name="Smokvina T."/>
            <person name="Wels M."/>
            <person name="Polka J."/>
            <person name="Chervaux C."/>
            <person name="Brisse S."/>
            <person name="Boekhorst J."/>
            <person name="van Hylckama Vlieg J.E."/>
            <person name="Siezen R.J."/>
        </authorList>
    </citation>
    <scope>NUCLEOTIDE SEQUENCE [LARGE SCALE GENOMIC DNA]</scope>
    <source>
        <strain evidence="7 8">Lpp14</strain>
    </source>
</reference>
<evidence type="ECO:0000256" key="2">
    <source>
        <dbReference type="ARBA" id="ARBA00022692"/>
    </source>
</evidence>
<evidence type="ECO:0000256" key="5">
    <source>
        <dbReference type="SAM" id="Phobius"/>
    </source>
</evidence>
<proteinExistence type="predicted"/>
<keyword evidence="3 5" id="KW-1133">Transmembrane helix</keyword>
<evidence type="ECO:0000313" key="8">
    <source>
        <dbReference type="Proteomes" id="UP000014264"/>
    </source>
</evidence>
<evidence type="ECO:0000256" key="1">
    <source>
        <dbReference type="ARBA" id="ARBA00004141"/>
    </source>
</evidence>
<comment type="caution">
    <text evidence="7">The sequence shown here is derived from an EMBL/GenBank/DDBJ whole genome shotgun (WGS) entry which is preliminary data.</text>
</comment>
<evidence type="ECO:0000256" key="3">
    <source>
        <dbReference type="ARBA" id="ARBA00022989"/>
    </source>
</evidence>
<comment type="subcellular location">
    <subcellularLocation>
        <location evidence="1">Membrane</location>
        <topology evidence="1">Multi-pass membrane protein</topology>
    </subcellularLocation>
</comment>
<feature type="transmembrane region" description="Helical" evidence="5">
    <location>
        <begin position="134"/>
        <end position="154"/>
    </location>
</feature>
<name>A0A829H201_LACPA</name>
<keyword evidence="4 5" id="KW-0472">Membrane</keyword>
<gene>
    <name evidence="7" type="ORF">Lpp14_01224</name>
</gene>
<dbReference type="Pfam" id="PF01061">
    <property type="entry name" value="ABC2_membrane"/>
    <property type="match status" value="1"/>
</dbReference>
<dbReference type="Proteomes" id="UP000014264">
    <property type="component" value="Unassembled WGS sequence"/>
</dbReference>
<feature type="transmembrane region" description="Helical" evidence="5">
    <location>
        <begin position="292"/>
        <end position="311"/>
    </location>
</feature>
<evidence type="ECO:0000259" key="6">
    <source>
        <dbReference type="Pfam" id="PF01061"/>
    </source>
</evidence>
<evidence type="ECO:0000313" key="7">
    <source>
        <dbReference type="EMBL" id="EPC69119.1"/>
    </source>
</evidence>
<sequence length="318" mass="35169">MKLLIFKSNMTRFIKEPAYLLITAIVLIAMTAATAFAVTMKTPTAEIGVTASAAKLLKVTPIKSQKIEFTQATHNQNAYQNLILGKYDAYVTKRNGSYQVTTIRSSALEKQLSTYLNTGVYTKQPGVKTHTFKIFLSILVMSTMMLSLILYKFYFDDCDGMDQRIYLSGISNRAYLFQHFAFNVFVLICISLVATISILPLFGIKLSVGLLAAVVLINIFSSAFGLMIATLTRTKQGAMGIGTILTVLTLMLSGGLFTVKKGTLQETLQYFFPQHYIADLGKSLDGSSKDSLALGVIALYTIIFMSMAWLLQKKRRLA</sequence>
<keyword evidence="2 5" id="KW-0812">Transmembrane</keyword>
<feature type="transmembrane region" description="Helical" evidence="5">
    <location>
        <begin position="238"/>
        <end position="259"/>
    </location>
</feature>
<dbReference type="GO" id="GO:0016020">
    <property type="term" value="C:membrane"/>
    <property type="evidence" value="ECO:0007669"/>
    <property type="project" value="UniProtKB-SubCell"/>
</dbReference>